<dbReference type="PANTHER" id="PTHR43877">
    <property type="entry name" value="AMINOALKYLPHOSPHONATE N-ACETYLTRANSFERASE-RELATED-RELATED"/>
    <property type="match status" value="1"/>
</dbReference>
<comment type="caution">
    <text evidence="4">The sequence shown here is derived from an EMBL/GenBank/DDBJ whole genome shotgun (WGS) entry which is preliminary data.</text>
</comment>
<keyword evidence="5" id="KW-1185">Reference proteome</keyword>
<reference evidence="4 5" key="1">
    <citation type="submission" date="2020-07" db="EMBL/GenBank/DDBJ databases">
        <title>Sequencing the genomes of 1000 actinobacteria strains.</title>
        <authorList>
            <person name="Klenk H.-P."/>
        </authorList>
    </citation>
    <scope>NUCLEOTIDE SEQUENCE [LARGE SCALE GENOMIC DNA]</scope>
    <source>
        <strain evidence="4 5">DSM 7487</strain>
    </source>
</reference>
<name>A0A7Y9J018_9ACTN</name>
<accession>A0A7Y9J018</accession>
<evidence type="ECO:0000256" key="1">
    <source>
        <dbReference type="ARBA" id="ARBA00022679"/>
    </source>
</evidence>
<gene>
    <name evidence="4" type="ORF">BJ968_001550</name>
</gene>
<evidence type="ECO:0000256" key="2">
    <source>
        <dbReference type="ARBA" id="ARBA00023315"/>
    </source>
</evidence>
<keyword evidence="1 4" id="KW-0808">Transferase</keyword>
<dbReference type="Proteomes" id="UP000521922">
    <property type="component" value="Unassembled WGS sequence"/>
</dbReference>
<dbReference type="Pfam" id="PF00583">
    <property type="entry name" value="Acetyltransf_1"/>
    <property type="match status" value="2"/>
</dbReference>
<dbReference type="CDD" id="cd04301">
    <property type="entry name" value="NAT_SF"/>
    <property type="match status" value="1"/>
</dbReference>
<dbReference type="EMBL" id="JACCBB010000001">
    <property type="protein sequence ID" value="NYD22010.1"/>
    <property type="molecule type" value="Genomic_DNA"/>
</dbReference>
<dbReference type="Gene3D" id="3.40.630.30">
    <property type="match status" value="1"/>
</dbReference>
<protein>
    <submittedName>
        <fullName evidence="4">RimJ/RimL family protein N-acetyltransferase</fullName>
    </submittedName>
</protein>
<dbReference type="PROSITE" id="PS51186">
    <property type="entry name" value="GNAT"/>
    <property type="match status" value="1"/>
</dbReference>
<dbReference type="InterPro" id="IPR000182">
    <property type="entry name" value="GNAT_dom"/>
</dbReference>
<dbReference type="SUPFAM" id="SSF55729">
    <property type="entry name" value="Acyl-CoA N-acyltransferases (Nat)"/>
    <property type="match status" value="2"/>
</dbReference>
<evidence type="ECO:0000313" key="5">
    <source>
        <dbReference type="Proteomes" id="UP000521922"/>
    </source>
</evidence>
<evidence type="ECO:0000313" key="4">
    <source>
        <dbReference type="EMBL" id="NYD22010.1"/>
    </source>
</evidence>
<dbReference type="AlphaFoldDB" id="A0A7Y9J018"/>
<dbReference type="GO" id="GO:0016747">
    <property type="term" value="F:acyltransferase activity, transferring groups other than amino-acyl groups"/>
    <property type="evidence" value="ECO:0007669"/>
    <property type="project" value="InterPro"/>
</dbReference>
<keyword evidence="2" id="KW-0012">Acyltransferase</keyword>
<organism evidence="4 5">
    <name type="scientific">Kineococcus aurantiacus</name>
    <dbReference type="NCBI Taxonomy" id="37633"/>
    <lineage>
        <taxon>Bacteria</taxon>
        <taxon>Bacillati</taxon>
        <taxon>Actinomycetota</taxon>
        <taxon>Actinomycetes</taxon>
        <taxon>Kineosporiales</taxon>
        <taxon>Kineosporiaceae</taxon>
        <taxon>Kineococcus</taxon>
    </lineage>
</organism>
<evidence type="ECO:0000259" key="3">
    <source>
        <dbReference type="PROSITE" id="PS51186"/>
    </source>
</evidence>
<dbReference type="InterPro" id="IPR016181">
    <property type="entry name" value="Acyl_CoA_acyltransferase"/>
</dbReference>
<proteinExistence type="predicted"/>
<dbReference type="InterPro" id="IPR050832">
    <property type="entry name" value="Bact_Acetyltransf"/>
</dbReference>
<dbReference type="PANTHER" id="PTHR43877:SF1">
    <property type="entry name" value="ACETYLTRANSFERASE"/>
    <property type="match status" value="1"/>
</dbReference>
<dbReference type="RefSeq" id="WP_179750692.1">
    <property type="nucleotide sequence ID" value="NZ_BAAAGN010000005.1"/>
</dbReference>
<sequence>MEFTGTTNAAPDRADWARRWFDTWYDVLADAEAVGRADPASWGRGELRAGLERGSTTERVHLVLALDGGTPAGVADVRFWLQDNAHVAEAVLAVGARHRRRGVGAALLAHVLDLAEAGGRTAVRVGVDRPVGADAATWPGSVAARRWGFTRGQLAARRQLPLPVPAQRLAALEAAARPHAAGYRVRAFAGPVPEADLEAVAGLTARMSTDAPAGDLVVEPEVWDGARLREVEAERAAQGRRQWVAVAQAPTGELVGFTVLVRADHEPERLVQLDTLVLREHRGHRLGMLLKLACLRRAVADCPGAQRVSTWNAVSNTPMVAVNEALGFVLDELVEEFEAPVADVRRALAGRGSGQTLRSLT</sequence>
<feature type="domain" description="N-acetyltransferase" evidence="3">
    <location>
        <begin position="22"/>
        <end position="171"/>
    </location>
</feature>